<sequence length="201" mass="22952">MASLKIDPQNIHEFPDGQSFYDWLARCHDNEDEVWIKIHKVSSGLASVTPKQAIDVALCWGWIDGLRKGLDDTSYLQRYTRRRSKSIWSKINVGNVARLIQEGRMTEHGLREVEAAKADGRWERAYGSGQEMKIPDDLQAAIDAEPKARDMLTCLTAQNRFALAFRVHNMKTAAGRQKKIQTLVDLLKRGETIYPQRKKQG</sequence>
<evidence type="ECO:0000313" key="1">
    <source>
        <dbReference type="EMBL" id="WMD21615.1"/>
    </source>
</evidence>
<reference evidence="1 2" key="1">
    <citation type="submission" date="2023-08" db="EMBL/GenBank/DDBJ databases">
        <title>Achromobacter seleniivolatilans sp. nov., isolated from seleniferous soil.</title>
        <authorList>
            <person name="Zhang S."/>
            <person name="Li K."/>
            <person name="Peng J."/>
            <person name="Zhao Q."/>
            <person name="Wang H."/>
            <person name="Guo Y."/>
        </authorList>
    </citation>
    <scope>NUCLEOTIDE SEQUENCE [LARGE SCALE GENOMIC DNA]</scope>
    <source>
        <strain evidence="1 2">R39</strain>
    </source>
</reference>
<keyword evidence="2" id="KW-1185">Reference proteome</keyword>
<gene>
    <name evidence="1" type="ORF">RAS12_04350</name>
</gene>
<dbReference type="RefSeq" id="WP_306945485.1">
    <property type="nucleotide sequence ID" value="NZ_CP132976.1"/>
</dbReference>
<dbReference type="EMBL" id="CP132976">
    <property type="protein sequence ID" value="WMD21615.1"/>
    <property type="molecule type" value="Genomic_DNA"/>
</dbReference>
<dbReference type="Proteomes" id="UP001234798">
    <property type="component" value="Chromosome"/>
</dbReference>
<proteinExistence type="predicted"/>
<name>A0ABY9M4I2_9BURK</name>
<protein>
    <submittedName>
        <fullName evidence="1">YdeI/OmpD-associated family protein</fullName>
    </submittedName>
</protein>
<accession>A0ABY9M4I2</accession>
<dbReference type="Pfam" id="PF13376">
    <property type="entry name" value="OmdA"/>
    <property type="match status" value="1"/>
</dbReference>
<evidence type="ECO:0000313" key="2">
    <source>
        <dbReference type="Proteomes" id="UP001234798"/>
    </source>
</evidence>
<organism evidence="1 2">
    <name type="scientific">Achromobacter seleniivolatilans</name>
    <dbReference type="NCBI Taxonomy" id="3047478"/>
    <lineage>
        <taxon>Bacteria</taxon>
        <taxon>Pseudomonadati</taxon>
        <taxon>Pseudomonadota</taxon>
        <taxon>Betaproteobacteria</taxon>
        <taxon>Burkholderiales</taxon>
        <taxon>Alcaligenaceae</taxon>
        <taxon>Achromobacter</taxon>
    </lineage>
</organism>